<dbReference type="InterPro" id="IPR051898">
    <property type="entry name" value="Ribosome_Assembly_3"/>
</dbReference>
<feature type="compositionally biased region" description="Low complexity" evidence="8">
    <location>
        <begin position="29"/>
        <end position="52"/>
    </location>
</feature>
<organism evidence="10 11">
    <name type="scientific">Diplodia corticola</name>
    <dbReference type="NCBI Taxonomy" id="236234"/>
    <lineage>
        <taxon>Eukaryota</taxon>
        <taxon>Fungi</taxon>
        <taxon>Dikarya</taxon>
        <taxon>Ascomycota</taxon>
        <taxon>Pezizomycotina</taxon>
        <taxon>Dothideomycetes</taxon>
        <taxon>Dothideomycetes incertae sedis</taxon>
        <taxon>Botryosphaeriales</taxon>
        <taxon>Botryosphaeriaceae</taxon>
        <taxon>Diplodia</taxon>
    </lineage>
</organism>
<comment type="similarity">
    <text evidence="3">Belongs to the RSA3 family.</text>
</comment>
<keyword evidence="6" id="KW-0539">Nucleus</keyword>
<dbReference type="OrthoDB" id="69550at2759"/>
<evidence type="ECO:0000256" key="6">
    <source>
        <dbReference type="ARBA" id="ARBA00023242"/>
    </source>
</evidence>
<feature type="region of interest" description="Disordered" evidence="8">
    <location>
        <begin position="1"/>
        <end position="145"/>
    </location>
</feature>
<protein>
    <recommendedName>
        <fullName evidence="4">Ribosome assembly protein 3</fullName>
    </recommendedName>
</protein>
<dbReference type="GO" id="GO:0005730">
    <property type="term" value="C:nucleolus"/>
    <property type="evidence" value="ECO:0007669"/>
    <property type="project" value="UniProtKB-SubCell"/>
</dbReference>
<feature type="compositionally biased region" description="Basic and acidic residues" evidence="8">
    <location>
        <begin position="83"/>
        <end position="101"/>
    </location>
</feature>
<evidence type="ECO:0000256" key="7">
    <source>
        <dbReference type="ARBA" id="ARBA00023274"/>
    </source>
</evidence>
<comment type="function">
    <text evidence="1">Required for efficient biogenesis of the 60S ribosomal subunit.</text>
</comment>
<evidence type="ECO:0000256" key="2">
    <source>
        <dbReference type="ARBA" id="ARBA00004604"/>
    </source>
</evidence>
<dbReference type="Proteomes" id="UP000183809">
    <property type="component" value="Unassembled WGS sequence"/>
</dbReference>
<keyword evidence="11" id="KW-1185">Reference proteome</keyword>
<dbReference type="STRING" id="236234.A0A1J9S6Y2"/>
<name>A0A1J9S6Y2_9PEZI</name>
<dbReference type="EMBL" id="MNUE01000016">
    <property type="protein sequence ID" value="OJD35684.1"/>
    <property type="molecule type" value="Genomic_DNA"/>
</dbReference>
<evidence type="ECO:0000259" key="9">
    <source>
        <dbReference type="Pfam" id="PF14615"/>
    </source>
</evidence>
<evidence type="ECO:0000256" key="4">
    <source>
        <dbReference type="ARBA" id="ARBA00015339"/>
    </source>
</evidence>
<reference evidence="10 11" key="1">
    <citation type="submission" date="2016-10" db="EMBL/GenBank/DDBJ databases">
        <title>Proteomics and genomics reveal pathogen-plant mechanisms compatible with a hemibiotrophic lifestyle of Diplodia corticola.</title>
        <authorList>
            <person name="Fernandes I."/>
            <person name="De Jonge R."/>
            <person name="Van De Peer Y."/>
            <person name="Devreese B."/>
            <person name="Alves A."/>
            <person name="Esteves A.C."/>
        </authorList>
    </citation>
    <scope>NUCLEOTIDE SEQUENCE [LARGE SCALE GENOMIC DNA]</scope>
    <source>
        <strain evidence="10 11">CBS 112549</strain>
    </source>
</reference>
<comment type="subcellular location">
    <subcellularLocation>
        <location evidence="2">Nucleus</location>
        <location evidence="2">Nucleolus</location>
    </subcellularLocation>
</comment>
<evidence type="ECO:0000256" key="3">
    <source>
        <dbReference type="ARBA" id="ARBA00006256"/>
    </source>
</evidence>
<feature type="domain" description="Ribosome-assembly protein 3 C-terminal" evidence="9">
    <location>
        <begin position="149"/>
        <end position="194"/>
    </location>
</feature>
<evidence type="ECO:0000256" key="8">
    <source>
        <dbReference type="SAM" id="MobiDB-lite"/>
    </source>
</evidence>
<feature type="compositionally biased region" description="Low complexity" evidence="8">
    <location>
        <begin position="121"/>
        <end position="145"/>
    </location>
</feature>
<keyword evidence="7" id="KW-0687">Ribonucleoprotein</keyword>
<dbReference type="GO" id="GO:0030687">
    <property type="term" value="C:preribosome, large subunit precursor"/>
    <property type="evidence" value="ECO:0007669"/>
    <property type="project" value="TreeGrafter"/>
</dbReference>
<dbReference type="GeneID" id="31011630"/>
<comment type="caution">
    <text evidence="10">The sequence shown here is derived from an EMBL/GenBank/DDBJ whole genome shotgun (WGS) entry which is preliminary data.</text>
</comment>
<dbReference type="Pfam" id="PF14615">
    <property type="entry name" value="Rsa3"/>
    <property type="match status" value="1"/>
</dbReference>
<gene>
    <name evidence="10" type="ORF">BKCO1_16000104</name>
</gene>
<keyword evidence="5" id="KW-0690">Ribosome biogenesis</keyword>
<proteinExistence type="inferred from homology"/>
<evidence type="ECO:0000256" key="1">
    <source>
        <dbReference type="ARBA" id="ARBA00003035"/>
    </source>
</evidence>
<evidence type="ECO:0000256" key="5">
    <source>
        <dbReference type="ARBA" id="ARBA00022517"/>
    </source>
</evidence>
<accession>A0A1J9S6Y2</accession>
<dbReference type="RefSeq" id="XP_020131944.1">
    <property type="nucleotide sequence ID" value="XM_020271371.1"/>
</dbReference>
<evidence type="ECO:0000313" key="10">
    <source>
        <dbReference type="EMBL" id="OJD35684.1"/>
    </source>
</evidence>
<dbReference type="InterPro" id="IPR028217">
    <property type="entry name" value="Rsa3_C"/>
</dbReference>
<dbReference type="AlphaFoldDB" id="A0A1J9S6Y2"/>
<sequence>MAPKPTAAAARPKLSTKRSRKSRTEIVESSSSSSSSSDSESSSSAASATTPKASKKQKTTVAAARDNTVSPPQPLLYPALPKGKGEVFNARKTEREKKEQTRIAVPELTRNPKAPSDSDDSASSSSALSSSADESELSVPPASAAASAFPSWYLRSVTQELAEDLDKVRGAPDFGDAALPLLVHALQQGEACFSPAEKARVMGGAAARD</sequence>
<dbReference type="PANTHER" id="PTHR28127">
    <property type="entry name" value="RIBOSOME ASSEMBLY PROTEIN 3"/>
    <property type="match status" value="1"/>
</dbReference>
<feature type="compositionally biased region" description="Low complexity" evidence="8">
    <location>
        <begin position="1"/>
        <end position="13"/>
    </location>
</feature>
<evidence type="ECO:0000313" key="11">
    <source>
        <dbReference type="Proteomes" id="UP000183809"/>
    </source>
</evidence>
<dbReference type="GO" id="GO:0000027">
    <property type="term" value="P:ribosomal large subunit assembly"/>
    <property type="evidence" value="ECO:0007669"/>
    <property type="project" value="TreeGrafter"/>
</dbReference>
<dbReference type="PANTHER" id="PTHR28127:SF1">
    <property type="entry name" value="RIBOSOME ASSEMBLY PROTEIN 3"/>
    <property type="match status" value="1"/>
</dbReference>